<keyword evidence="9" id="KW-0460">Magnesium</keyword>
<evidence type="ECO:0000256" key="8">
    <source>
        <dbReference type="PIRSR" id="PIRSR606689-1"/>
    </source>
</evidence>
<dbReference type="SUPFAM" id="SSF52540">
    <property type="entry name" value="P-loop containing nucleoside triphosphate hydrolases"/>
    <property type="match status" value="1"/>
</dbReference>
<feature type="binding site" evidence="8">
    <location>
        <begin position="138"/>
        <end position="141"/>
    </location>
    <ligand>
        <name>GTP</name>
        <dbReference type="ChEBI" id="CHEBI:37565"/>
    </ligand>
</feature>
<feature type="region of interest" description="Disordered" evidence="10">
    <location>
        <begin position="307"/>
        <end position="363"/>
    </location>
</feature>
<dbReference type="GO" id="GO:0030010">
    <property type="term" value="P:establishment of cell polarity"/>
    <property type="evidence" value="ECO:0007669"/>
    <property type="project" value="UniProtKB-ARBA"/>
</dbReference>
<evidence type="ECO:0000256" key="2">
    <source>
        <dbReference type="ARBA" id="ARBA00022741"/>
    </source>
</evidence>
<feature type="compositionally biased region" description="Gly residues" evidence="10">
    <location>
        <begin position="344"/>
        <end position="358"/>
    </location>
</feature>
<gene>
    <name evidence="11" type="primary">ARL14</name>
    <name evidence="11" type="ORF">N1851_029925</name>
</gene>
<dbReference type="InterPro" id="IPR006689">
    <property type="entry name" value="Small_GTPase_ARF/SAR"/>
</dbReference>
<organism evidence="11 12">
    <name type="scientific">Merluccius polli</name>
    <name type="common">Benguela hake</name>
    <name type="synonym">Merluccius cadenati</name>
    <dbReference type="NCBI Taxonomy" id="89951"/>
    <lineage>
        <taxon>Eukaryota</taxon>
        <taxon>Metazoa</taxon>
        <taxon>Chordata</taxon>
        <taxon>Craniata</taxon>
        <taxon>Vertebrata</taxon>
        <taxon>Euteleostomi</taxon>
        <taxon>Actinopterygii</taxon>
        <taxon>Neopterygii</taxon>
        <taxon>Teleostei</taxon>
        <taxon>Neoteleostei</taxon>
        <taxon>Acanthomorphata</taxon>
        <taxon>Zeiogadaria</taxon>
        <taxon>Gadariae</taxon>
        <taxon>Gadiformes</taxon>
        <taxon>Gadoidei</taxon>
        <taxon>Merlucciidae</taxon>
        <taxon>Merluccius</taxon>
    </lineage>
</organism>
<dbReference type="NCBIfam" id="TIGR00231">
    <property type="entry name" value="small_GTP"/>
    <property type="match status" value="1"/>
</dbReference>
<evidence type="ECO:0000256" key="4">
    <source>
        <dbReference type="ARBA" id="ARBA00054077"/>
    </source>
</evidence>
<comment type="similarity">
    <text evidence="1">Belongs to the small GTPase superfamily. Arf family.</text>
</comment>
<evidence type="ECO:0000256" key="3">
    <source>
        <dbReference type="ARBA" id="ARBA00023134"/>
    </source>
</evidence>
<proteinExistence type="inferred from homology"/>
<dbReference type="InterPro" id="IPR005225">
    <property type="entry name" value="Small_GTP-bd"/>
</dbReference>
<keyword evidence="3 8" id="KW-0342">GTP-binding</keyword>
<dbReference type="EMBL" id="JAOPHQ010005703">
    <property type="protein sequence ID" value="KAK0134473.1"/>
    <property type="molecule type" value="Genomic_DNA"/>
</dbReference>
<dbReference type="PRINTS" id="PR00328">
    <property type="entry name" value="SAR1GTPBP"/>
</dbReference>
<dbReference type="GO" id="GO:0005525">
    <property type="term" value="F:GTP binding"/>
    <property type="evidence" value="ECO:0007669"/>
    <property type="project" value="UniProtKB-KW"/>
</dbReference>
<dbReference type="Pfam" id="PF00025">
    <property type="entry name" value="Arf"/>
    <property type="match status" value="1"/>
</dbReference>
<name>A0AA47M6A4_MERPO</name>
<dbReference type="GO" id="GO:0046872">
    <property type="term" value="F:metal ion binding"/>
    <property type="evidence" value="ECO:0007669"/>
    <property type="project" value="UniProtKB-KW"/>
</dbReference>
<dbReference type="Gene3D" id="3.40.50.300">
    <property type="entry name" value="P-loop containing nucleotide triphosphate hydrolases"/>
    <property type="match status" value="1"/>
</dbReference>
<evidence type="ECO:0000256" key="10">
    <source>
        <dbReference type="SAM" id="MobiDB-lite"/>
    </source>
</evidence>
<keyword evidence="2 8" id="KW-0547">Nucleotide-binding</keyword>
<evidence type="ECO:0000256" key="7">
    <source>
        <dbReference type="ARBA" id="ARBA00077764"/>
    </source>
</evidence>
<feature type="binding site" evidence="9">
    <location>
        <position position="33"/>
    </location>
    <ligand>
        <name>Mg(2+)</name>
        <dbReference type="ChEBI" id="CHEBI:18420"/>
    </ligand>
</feature>
<evidence type="ECO:0000256" key="1">
    <source>
        <dbReference type="ARBA" id="ARBA00010290"/>
    </source>
</evidence>
<protein>
    <recommendedName>
        <fullName evidence="6">ADP-ribosylation factor-like protein 14</fullName>
    </recommendedName>
    <alternativeName>
        <fullName evidence="7">ADP-ribosylation factor 7</fullName>
    </alternativeName>
</protein>
<comment type="function">
    <text evidence="4">GTPase that recruits MYO1E to MHC class II-containing vesicles via the effector protein ARL14EP and hence controls the movement of these vesicles along the actin cytoskeleton in dendritic cells.</text>
</comment>
<dbReference type="SMART" id="SM00178">
    <property type="entry name" value="SAR"/>
    <property type="match status" value="1"/>
</dbReference>
<evidence type="ECO:0000256" key="6">
    <source>
        <dbReference type="ARBA" id="ARBA00072405"/>
    </source>
</evidence>
<keyword evidence="12" id="KW-1185">Reference proteome</keyword>
<dbReference type="FunFam" id="3.40.50.300:FF:000412">
    <property type="entry name" value="ADP-ribosylation factor 1"/>
    <property type="match status" value="1"/>
</dbReference>
<evidence type="ECO:0000256" key="9">
    <source>
        <dbReference type="PIRSR" id="PIRSR606689-2"/>
    </source>
</evidence>
<feature type="binding site" evidence="9">
    <location>
        <position position="50"/>
    </location>
    <ligand>
        <name>Mg(2+)</name>
        <dbReference type="ChEBI" id="CHEBI:18420"/>
    </ligand>
</feature>
<feature type="binding site" evidence="8">
    <location>
        <begin position="26"/>
        <end position="33"/>
    </location>
    <ligand>
        <name>GTP</name>
        <dbReference type="ChEBI" id="CHEBI:37565"/>
    </ligand>
</feature>
<evidence type="ECO:0000313" key="11">
    <source>
        <dbReference type="EMBL" id="KAK0134473.1"/>
    </source>
</evidence>
<dbReference type="Proteomes" id="UP001174136">
    <property type="component" value="Unassembled WGS sequence"/>
</dbReference>
<comment type="subunit">
    <text evidence="5">Interacts with ARL14EP.</text>
</comment>
<dbReference type="SMART" id="SM00177">
    <property type="entry name" value="ARF"/>
    <property type="match status" value="1"/>
</dbReference>
<dbReference type="GO" id="GO:0003924">
    <property type="term" value="F:GTPase activity"/>
    <property type="evidence" value="ECO:0007669"/>
    <property type="project" value="InterPro"/>
</dbReference>
<comment type="caution">
    <text evidence="11">The sequence shown here is derived from an EMBL/GenBank/DDBJ whole genome shotgun (WGS) entry which is preliminary data.</text>
</comment>
<dbReference type="AlphaFoldDB" id="A0AA47M6A4"/>
<evidence type="ECO:0000256" key="5">
    <source>
        <dbReference type="ARBA" id="ARBA00061881"/>
    </source>
</evidence>
<dbReference type="PROSITE" id="PS51417">
    <property type="entry name" value="ARF"/>
    <property type="match status" value="1"/>
</dbReference>
<feature type="binding site" evidence="8">
    <location>
        <position position="74"/>
    </location>
    <ligand>
        <name>GTP</name>
        <dbReference type="ChEBI" id="CHEBI:37565"/>
    </ligand>
</feature>
<dbReference type="PANTHER" id="PTHR11711">
    <property type="entry name" value="ADP RIBOSYLATION FACTOR-RELATED"/>
    <property type="match status" value="1"/>
</dbReference>
<keyword evidence="9" id="KW-0479">Metal-binding</keyword>
<dbReference type="SMART" id="SM00175">
    <property type="entry name" value="RAB"/>
    <property type="match status" value="1"/>
</dbReference>
<dbReference type="InterPro" id="IPR024156">
    <property type="entry name" value="Small_GTPase_ARF"/>
</dbReference>
<reference evidence="11" key="1">
    <citation type="journal article" date="2023" name="Front. Mar. Sci.">
        <title>A new Merluccius polli reference genome to investigate the effects of global change in West African waters.</title>
        <authorList>
            <person name="Mateo J.L."/>
            <person name="Blanco-Fernandez C."/>
            <person name="Garcia-Vazquez E."/>
            <person name="Machado-Schiaffino G."/>
        </authorList>
    </citation>
    <scope>NUCLEOTIDE SEQUENCE</scope>
    <source>
        <strain evidence="11">C29</strain>
        <tissue evidence="11">Fin</tissue>
    </source>
</reference>
<accession>A0AA47M6A4</accession>
<dbReference type="InterPro" id="IPR027417">
    <property type="entry name" value="P-loop_NTPase"/>
</dbReference>
<sequence>MTSVYHVFARMGHRASQPEVRVLLLGLDNAGKSTLLYKLKHNACVSTVPTIGFNVEMVEAKKRGIALTVWDVGGQRRMRQHWTSFHQDAAAVVFVVDSSDPRRLPEARRELGRTLRCGGDHHQQQHPLRGLPVVLLANKQDAAGALTVTEITERLDLAEVCGGRDWFIQPCSAATGFGLEEGFERVARLVKRPSDPETVKDSIKDTVHYIRAKSGRRRVSLRRLLVRRLHLTHGGLQQRLLVRRKPLANALLVGGQRCHRLTTAAVWGPHHNKRLLGHGGGGAAAGGLGRGEVLFLRVVMVMVMETPGPGADQPLDGVSHGEQQQQDEDAGELAGDHGDVVVGGVDGGPATRGGGGGVVPRRGAAHLVVRANVRPASSDGADGGRR</sequence>
<evidence type="ECO:0000313" key="12">
    <source>
        <dbReference type="Proteomes" id="UP001174136"/>
    </source>
</evidence>